<sequence>MTNQMVTSAWEGVLPERGSEIDIVYLPQNPKVAGVWPVRALIPNAIYMTVAVPVLLATGTACLLAMAWIARTVWFSG</sequence>
<keyword evidence="1" id="KW-0472">Membrane</keyword>
<name>A0A6G3TEB8_9ACTN</name>
<comment type="caution">
    <text evidence="2">The sequence shown here is derived from an EMBL/GenBank/DDBJ whole genome shotgun (WGS) entry which is preliminary data.</text>
</comment>
<keyword evidence="1" id="KW-0812">Transmembrane</keyword>
<evidence type="ECO:0000256" key="1">
    <source>
        <dbReference type="SAM" id="Phobius"/>
    </source>
</evidence>
<dbReference type="Proteomes" id="UP000475666">
    <property type="component" value="Unassembled WGS sequence"/>
</dbReference>
<keyword evidence="1" id="KW-1133">Transmembrane helix</keyword>
<protein>
    <submittedName>
        <fullName evidence="2">Uncharacterized protein</fullName>
    </submittedName>
</protein>
<organism evidence="2 3">
    <name type="scientific">Streptomyces rubrogriseus</name>
    <dbReference type="NCBI Taxonomy" id="194673"/>
    <lineage>
        <taxon>Bacteria</taxon>
        <taxon>Bacillati</taxon>
        <taxon>Actinomycetota</taxon>
        <taxon>Actinomycetes</taxon>
        <taxon>Kitasatosporales</taxon>
        <taxon>Streptomycetaceae</taxon>
        <taxon>Streptomyces</taxon>
        <taxon>Streptomyces violaceoruber group</taxon>
    </lineage>
</organism>
<dbReference type="RefSeq" id="WP_164275563.1">
    <property type="nucleotide sequence ID" value="NZ_JAAGMQ010000528.1"/>
</dbReference>
<dbReference type="EMBL" id="JAAGMQ010000528">
    <property type="protein sequence ID" value="NEC35040.1"/>
    <property type="molecule type" value="Genomic_DNA"/>
</dbReference>
<accession>A0A6G3TEB8</accession>
<proteinExistence type="predicted"/>
<gene>
    <name evidence="2" type="ORF">G3I66_18010</name>
</gene>
<feature type="transmembrane region" description="Helical" evidence="1">
    <location>
        <begin position="45"/>
        <end position="70"/>
    </location>
</feature>
<evidence type="ECO:0000313" key="2">
    <source>
        <dbReference type="EMBL" id="NEC35040.1"/>
    </source>
</evidence>
<reference evidence="2 3" key="1">
    <citation type="submission" date="2020-01" db="EMBL/GenBank/DDBJ databases">
        <title>Insect and environment-associated Actinomycetes.</title>
        <authorList>
            <person name="Currrie C."/>
            <person name="Chevrette M."/>
            <person name="Carlson C."/>
            <person name="Stubbendieck R."/>
            <person name="Wendt-Pienkowski E."/>
        </authorList>
    </citation>
    <scope>NUCLEOTIDE SEQUENCE [LARGE SCALE GENOMIC DNA]</scope>
    <source>
        <strain evidence="2 3">SID7739</strain>
    </source>
</reference>
<dbReference type="AlphaFoldDB" id="A0A6G3TEB8"/>
<evidence type="ECO:0000313" key="3">
    <source>
        <dbReference type="Proteomes" id="UP000475666"/>
    </source>
</evidence>